<evidence type="ECO:0000313" key="1">
    <source>
        <dbReference type="EnsemblMetazoa" id="XP_022645936"/>
    </source>
</evidence>
<keyword evidence="2" id="KW-1185">Reference proteome</keyword>
<dbReference type="AlphaFoldDB" id="A0A7M7J2P3"/>
<dbReference type="RefSeq" id="XP_022645936.1">
    <property type="nucleotide sequence ID" value="XM_022790201.1"/>
</dbReference>
<accession>A0A7M7J2P3</accession>
<name>A0A7M7J2P3_VARDE</name>
<dbReference type="Proteomes" id="UP000594260">
    <property type="component" value="Unplaced"/>
</dbReference>
<protein>
    <submittedName>
        <fullName evidence="1">Uncharacterized protein</fullName>
    </submittedName>
</protein>
<reference evidence="1" key="1">
    <citation type="submission" date="2021-01" db="UniProtKB">
        <authorList>
            <consortium name="EnsemblMetazoa"/>
        </authorList>
    </citation>
    <scope>IDENTIFICATION</scope>
</reference>
<organism evidence="1 2">
    <name type="scientific">Varroa destructor</name>
    <name type="common">Honeybee mite</name>
    <dbReference type="NCBI Taxonomy" id="109461"/>
    <lineage>
        <taxon>Eukaryota</taxon>
        <taxon>Metazoa</taxon>
        <taxon>Ecdysozoa</taxon>
        <taxon>Arthropoda</taxon>
        <taxon>Chelicerata</taxon>
        <taxon>Arachnida</taxon>
        <taxon>Acari</taxon>
        <taxon>Parasitiformes</taxon>
        <taxon>Mesostigmata</taxon>
        <taxon>Gamasina</taxon>
        <taxon>Dermanyssoidea</taxon>
        <taxon>Varroidae</taxon>
        <taxon>Varroa</taxon>
    </lineage>
</organism>
<proteinExistence type="predicted"/>
<dbReference type="EnsemblMetazoa" id="XM_022790201">
    <property type="protein sequence ID" value="XP_022645936"/>
    <property type="gene ID" value="LOC111243903"/>
</dbReference>
<dbReference type="GeneID" id="111243903"/>
<sequence length="124" mass="14611">MWWWPGNGLATIRISWKCAFGRNTFVETILLLVLVSCGRVTRSWAAILYLSVPRTINVDQINEAILDCQYDYSHNLDDFLVVKWFLNDNEQPIYTWLPHSNSRAFHPLYETFIDKTYTFSAERT</sequence>
<evidence type="ECO:0000313" key="2">
    <source>
        <dbReference type="Proteomes" id="UP000594260"/>
    </source>
</evidence>